<dbReference type="EMBL" id="BAYM01000244">
    <property type="protein sequence ID" value="GAN37559.1"/>
    <property type="molecule type" value="Genomic_DNA"/>
</dbReference>
<protein>
    <recommendedName>
        <fullName evidence="4">Integral membrane protein</fullName>
    </recommendedName>
</protein>
<comment type="caution">
    <text evidence="2">The sequence shown here is derived from an EMBL/GenBank/DDBJ whole genome shotgun (WGS) entry which is preliminary data.</text>
</comment>
<evidence type="ECO:0000256" key="1">
    <source>
        <dbReference type="SAM" id="Phobius"/>
    </source>
</evidence>
<reference evidence="3" key="1">
    <citation type="submission" date="2014-05" db="EMBL/GenBank/DDBJ databases">
        <title>Whole genome sequencing of Lactobacillus casei NRIC0644.</title>
        <authorList>
            <person name="Atarashi H."/>
            <person name="Yoshida Y."/>
            <person name="Fujimura S."/>
            <person name="Tanaka N."/>
            <person name="Shiwa Y."/>
            <person name="Yoshikawa H."/>
            <person name="Okada S."/>
            <person name="Nakagawa J."/>
        </authorList>
    </citation>
    <scope>NUCLEOTIDE SEQUENCE [LARGE SCALE GENOMIC DNA]</scope>
    <source>
        <strain evidence="3">NRIC0644</strain>
    </source>
</reference>
<dbReference type="Proteomes" id="UP000032552">
    <property type="component" value="Unassembled WGS sequence"/>
</dbReference>
<name>A0A0C9PZC0_LACPA</name>
<keyword evidence="1" id="KW-0812">Transmembrane</keyword>
<feature type="transmembrane region" description="Helical" evidence="1">
    <location>
        <begin position="77"/>
        <end position="95"/>
    </location>
</feature>
<evidence type="ECO:0000313" key="3">
    <source>
        <dbReference type="Proteomes" id="UP000032552"/>
    </source>
</evidence>
<dbReference type="GeneID" id="57090309"/>
<dbReference type="AlphaFoldDB" id="A0A0C9PZC0"/>
<accession>A0A0C9PZC0</accession>
<evidence type="ECO:0008006" key="4">
    <source>
        <dbReference type="Google" id="ProtNLM"/>
    </source>
</evidence>
<proteinExistence type="predicted"/>
<feature type="transmembrane region" description="Helical" evidence="1">
    <location>
        <begin position="37"/>
        <end position="57"/>
    </location>
</feature>
<gene>
    <name evidence="2" type="ORF">LC0644_2148</name>
</gene>
<keyword evidence="1" id="KW-1133">Transmembrane helix</keyword>
<sequence>MVSTFIYWAVFAALAAWGLWSLVFSCVYLSNHENGNLWFFAIINAILGLLGWLFAWIMSNTAWQQYWFASKVQPSAWFTYLLIGYLVLIVLQVILGREKKVQAA</sequence>
<evidence type="ECO:0000313" key="2">
    <source>
        <dbReference type="EMBL" id="GAN37559.1"/>
    </source>
</evidence>
<organism evidence="2 3">
    <name type="scientific">Lacticaseibacillus paracasei NRIC 0644</name>
    <dbReference type="NCBI Taxonomy" id="1435038"/>
    <lineage>
        <taxon>Bacteria</taxon>
        <taxon>Bacillati</taxon>
        <taxon>Bacillota</taxon>
        <taxon>Bacilli</taxon>
        <taxon>Lactobacillales</taxon>
        <taxon>Lactobacillaceae</taxon>
        <taxon>Lacticaseibacillus</taxon>
    </lineage>
</organism>
<feature type="transmembrane region" description="Helical" evidence="1">
    <location>
        <begin position="6"/>
        <end position="30"/>
    </location>
</feature>
<dbReference type="RefSeq" id="WP_003564747.1">
    <property type="nucleotide sequence ID" value="NZ_BAYM01000244.1"/>
</dbReference>
<keyword evidence="1" id="KW-0472">Membrane</keyword>